<feature type="non-terminal residue" evidence="1">
    <location>
        <position position="1"/>
    </location>
</feature>
<organism evidence="1 2">
    <name type="scientific">Bipolaris victoriae (strain FI3)</name>
    <name type="common">Victoria blight of oats agent</name>
    <name type="synonym">Cochliobolus victoriae</name>
    <dbReference type="NCBI Taxonomy" id="930091"/>
    <lineage>
        <taxon>Eukaryota</taxon>
        <taxon>Fungi</taxon>
        <taxon>Dikarya</taxon>
        <taxon>Ascomycota</taxon>
        <taxon>Pezizomycotina</taxon>
        <taxon>Dothideomycetes</taxon>
        <taxon>Pleosporomycetidae</taxon>
        <taxon>Pleosporales</taxon>
        <taxon>Pleosporineae</taxon>
        <taxon>Pleosporaceae</taxon>
        <taxon>Bipolaris</taxon>
    </lineage>
</organism>
<keyword evidence="2" id="KW-1185">Reference proteome</keyword>
<protein>
    <submittedName>
        <fullName evidence="1">Uncharacterized protein</fullName>
    </submittedName>
</protein>
<dbReference type="RefSeq" id="XP_014551390.1">
    <property type="nucleotide sequence ID" value="XM_014695904.1"/>
</dbReference>
<dbReference type="EMBL" id="KI968832">
    <property type="protein sequence ID" value="EUN21815.1"/>
    <property type="molecule type" value="Genomic_DNA"/>
</dbReference>
<evidence type="ECO:0000313" key="1">
    <source>
        <dbReference type="EMBL" id="EUN21815.1"/>
    </source>
</evidence>
<dbReference type="AlphaFoldDB" id="W7E762"/>
<gene>
    <name evidence="1" type="ORF">COCVIDRAFT_113048</name>
</gene>
<sequence length="76" mass="8414">RSAAVRQKRLWRREDAPVVTRNPASADCRTSRIGTRKKDSWLTDGCSGCCRATVVTSMSTERGWAGEFNTHGQPCS</sequence>
<evidence type="ECO:0000313" key="2">
    <source>
        <dbReference type="Proteomes" id="UP000054337"/>
    </source>
</evidence>
<name>W7E762_BIPV3</name>
<proteinExistence type="predicted"/>
<reference evidence="1 2" key="1">
    <citation type="journal article" date="2013" name="PLoS Genet.">
        <title>Comparative genome structure, secondary metabolite, and effector coding capacity across Cochliobolus pathogens.</title>
        <authorList>
            <person name="Condon B.J."/>
            <person name="Leng Y."/>
            <person name="Wu D."/>
            <person name="Bushley K.E."/>
            <person name="Ohm R.A."/>
            <person name="Otillar R."/>
            <person name="Martin J."/>
            <person name="Schackwitz W."/>
            <person name="Grimwood J."/>
            <person name="MohdZainudin N."/>
            <person name="Xue C."/>
            <person name="Wang R."/>
            <person name="Manning V.A."/>
            <person name="Dhillon B."/>
            <person name="Tu Z.J."/>
            <person name="Steffenson B.J."/>
            <person name="Salamov A."/>
            <person name="Sun H."/>
            <person name="Lowry S."/>
            <person name="LaButti K."/>
            <person name="Han J."/>
            <person name="Copeland A."/>
            <person name="Lindquist E."/>
            <person name="Barry K."/>
            <person name="Schmutz J."/>
            <person name="Baker S.E."/>
            <person name="Ciuffetti L.M."/>
            <person name="Grigoriev I.V."/>
            <person name="Zhong S."/>
            <person name="Turgeon B.G."/>
        </authorList>
    </citation>
    <scope>NUCLEOTIDE SEQUENCE [LARGE SCALE GENOMIC DNA]</scope>
    <source>
        <strain evidence="1 2">FI3</strain>
    </source>
</reference>
<dbReference type="GeneID" id="26250292"/>
<accession>W7E762</accession>
<dbReference type="HOGENOM" id="CLU_2661132_0_0_1"/>
<dbReference type="Proteomes" id="UP000054337">
    <property type="component" value="Unassembled WGS sequence"/>
</dbReference>